<accession>A0A9X0B9J6</accession>
<dbReference type="InterPro" id="IPR007219">
    <property type="entry name" value="XnlR_reg_dom"/>
</dbReference>
<dbReference type="PANTHER" id="PTHR31944:SF130">
    <property type="entry name" value="ZN(II)2CYS6 TRANSCRIPTION FACTO (EUROFUNG)"/>
    <property type="match status" value="1"/>
</dbReference>
<dbReference type="InterPro" id="IPR001138">
    <property type="entry name" value="Zn2Cys6_DnaBD"/>
</dbReference>
<evidence type="ECO:0000256" key="2">
    <source>
        <dbReference type="ARBA" id="ARBA00022833"/>
    </source>
</evidence>
<evidence type="ECO:0000313" key="10">
    <source>
        <dbReference type="Proteomes" id="UP001147747"/>
    </source>
</evidence>
<dbReference type="PROSITE" id="PS50048">
    <property type="entry name" value="ZN2_CY6_FUNGAL_2"/>
    <property type="match status" value="1"/>
</dbReference>
<comment type="caution">
    <text evidence="9">The sequence shown here is derived from an EMBL/GenBank/DDBJ whole genome shotgun (WGS) entry which is preliminary data.</text>
</comment>
<dbReference type="SMART" id="SM00906">
    <property type="entry name" value="Fungal_trans"/>
    <property type="match status" value="1"/>
</dbReference>
<evidence type="ECO:0000256" key="1">
    <source>
        <dbReference type="ARBA" id="ARBA00022723"/>
    </source>
</evidence>
<reference evidence="9" key="1">
    <citation type="submission" date="2022-12" db="EMBL/GenBank/DDBJ databases">
        <authorList>
            <person name="Petersen C."/>
        </authorList>
    </citation>
    <scope>NUCLEOTIDE SEQUENCE</scope>
    <source>
        <strain evidence="9">IBT 29677</strain>
    </source>
</reference>
<name>A0A9X0B9J6_9EURO</name>
<dbReference type="GO" id="GO:0006351">
    <property type="term" value="P:DNA-templated transcription"/>
    <property type="evidence" value="ECO:0007669"/>
    <property type="project" value="InterPro"/>
</dbReference>
<feature type="region of interest" description="Disordered" evidence="7">
    <location>
        <begin position="68"/>
        <end position="157"/>
    </location>
</feature>
<dbReference type="SMART" id="SM00066">
    <property type="entry name" value="GAL4"/>
    <property type="match status" value="1"/>
</dbReference>
<dbReference type="GO" id="GO:0000978">
    <property type="term" value="F:RNA polymerase II cis-regulatory region sequence-specific DNA binding"/>
    <property type="evidence" value="ECO:0007669"/>
    <property type="project" value="TreeGrafter"/>
</dbReference>
<protein>
    <recommendedName>
        <fullName evidence="8">Zn(2)-C6 fungal-type domain-containing protein</fullName>
    </recommendedName>
</protein>
<reference evidence="9" key="2">
    <citation type="journal article" date="2023" name="IMA Fungus">
        <title>Comparative genomic study of the Penicillium genus elucidates a diverse pangenome and 15 lateral gene transfer events.</title>
        <authorList>
            <person name="Petersen C."/>
            <person name="Sorensen T."/>
            <person name="Nielsen M.R."/>
            <person name="Sondergaard T.E."/>
            <person name="Sorensen J.L."/>
            <person name="Fitzpatrick D.A."/>
            <person name="Frisvad J.C."/>
            <person name="Nielsen K.L."/>
        </authorList>
    </citation>
    <scope>NUCLEOTIDE SEQUENCE</scope>
    <source>
        <strain evidence="9">IBT 29677</strain>
    </source>
</reference>
<dbReference type="PROSITE" id="PS00463">
    <property type="entry name" value="ZN2_CY6_FUNGAL_1"/>
    <property type="match status" value="1"/>
</dbReference>
<keyword evidence="4" id="KW-0238">DNA-binding</keyword>
<dbReference type="PANTHER" id="PTHR31944">
    <property type="entry name" value="HEME-RESPONSIVE ZINC FINGER TRANSCRIPTION FACTOR HAP1"/>
    <property type="match status" value="1"/>
</dbReference>
<feature type="compositionally biased region" description="Basic and acidic residues" evidence="7">
    <location>
        <begin position="118"/>
        <end position="132"/>
    </location>
</feature>
<dbReference type="Pfam" id="PF00172">
    <property type="entry name" value="Zn_clus"/>
    <property type="match status" value="1"/>
</dbReference>
<evidence type="ECO:0000256" key="5">
    <source>
        <dbReference type="ARBA" id="ARBA00023163"/>
    </source>
</evidence>
<dbReference type="GeneID" id="81368469"/>
<gene>
    <name evidence="9" type="ORF">N7509_004852</name>
</gene>
<feature type="region of interest" description="Disordered" evidence="7">
    <location>
        <begin position="186"/>
        <end position="226"/>
    </location>
</feature>
<feature type="domain" description="Zn(2)-C6 fungal-type" evidence="8">
    <location>
        <begin position="23"/>
        <end position="55"/>
    </location>
</feature>
<dbReference type="GO" id="GO:0008270">
    <property type="term" value="F:zinc ion binding"/>
    <property type="evidence" value="ECO:0007669"/>
    <property type="project" value="InterPro"/>
</dbReference>
<dbReference type="SUPFAM" id="SSF57701">
    <property type="entry name" value="Zn2/Cys6 DNA-binding domain"/>
    <property type="match status" value="1"/>
</dbReference>
<feature type="compositionally biased region" description="Acidic residues" evidence="7">
    <location>
        <begin position="204"/>
        <end position="216"/>
    </location>
</feature>
<dbReference type="Proteomes" id="UP001147747">
    <property type="component" value="Unassembled WGS sequence"/>
</dbReference>
<feature type="compositionally biased region" description="Basic residues" evidence="7">
    <location>
        <begin position="133"/>
        <end position="155"/>
    </location>
</feature>
<keyword evidence="1" id="KW-0479">Metal-binding</keyword>
<keyword evidence="5" id="KW-0804">Transcription</keyword>
<keyword evidence="6" id="KW-0539">Nucleus</keyword>
<evidence type="ECO:0000256" key="6">
    <source>
        <dbReference type="ARBA" id="ARBA00023242"/>
    </source>
</evidence>
<evidence type="ECO:0000256" key="7">
    <source>
        <dbReference type="SAM" id="MobiDB-lite"/>
    </source>
</evidence>
<dbReference type="CDD" id="cd12148">
    <property type="entry name" value="fungal_TF_MHR"/>
    <property type="match status" value="1"/>
</dbReference>
<dbReference type="CDD" id="cd00067">
    <property type="entry name" value="GAL4"/>
    <property type="match status" value="1"/>
</dbReference>
<evidence type="ECO:0000256" key="4">
    <source>
        <dbReference type="ARBA" id="ARBA00023125"/>
    </source>
</evidence>
<keyword evidence="2" id="KW-0862">Zinc</keyword>
<evidence type="ECO:0000259" key="8">
    <source>
        <dbReference type="PROSITE" id="PS50048"/>
    </source>
</evidence>
<dbReference type="RefSeq" id="XP_056488791.1">
    <property type="nucleotide sequence ID" value="XM_056629489.1"/>
</dbReference>
<sequence>MEIQGLGNSPAERPKKRRRRTNACQPCRSRKLRCDREYPTCTRCSKGRTPWKCVYEDGFLWQAPATVGASKTSNQGPTVPQPEQTIQTPTDSGLTVSTRPDALVSNTNLGLGPTLDATPRDGPHQHEPENHIQHHQNHLHNHRHPHLHTHPRGKHSGRERGFLETVLGAPKAAINQEPYVNTGLLQRQKRSAPEPDLPFTSQVDSEDIDEADEEDTLSPSHQLDLSPRIMMRGRETKTRYSGSGIYANLIAQFPDIRPFAEEIRVTNPILSQVRPDLVRVKKGLWKRVPLNTPFPEPTTASLIDLLPARGVVDELVGLYLTYIECQHRILHAPSFLREVDQFFALMDNPSNVSTGFLVQLLLVLACAWNLADVGSLQEKSPTPLKCYTAVEWVLHAEKWIDNAQIKRPEITALRLYILLVVAQNCFGTKRSKAWLSTGTLIKQAMLSGYHRDPNKYARISVFNKEMRRRIWMTIVELDLQVAIDRGMPPNIQSTDYDTLPALNINDDEIHEGTTEAPQSRPASEITDSSFATIMYRSLPIRLRACQLMHSPRISCRYEEIQRLDWELSRHFSRIPVWSISEPNDHTSQLKVTLWKAMIETRLAQSLLSIHTPFAIEAHREALFAPSARSRLDAAVRILTTQKRLYEISQPLSLCMLGEWTVQAYISICQLLYLAKEKTTCDPSSPTFTLHTLPGLPDSLISLVEIALICLENRFLLVVKGAKDYFFLSTIVALVKSKVWPAQSIMYKQQVVERVLSFAQTLFTRHATCEHLGDPGMGSFKDNQVATFVSTPGMATVMPSDFDGILPPSNMVVPPPDAFDPFLDVFDWEDLTGIALGN</sequence>
<organism evidence="9 10">
    <name type="scientific">Penicillium cosmopolitanum</name>
    <dbReference type="NCBI Taxonomy" id="1131564"/>
    <lineage>
        <taxon>Eukaryota</taxon>
        <taxon>Fungi</taxon>
        <taxon>Dikarya</taxon>
        <taxon>Ascomycota</taxon>
        <taxon>Pezizomycotina</taxon>
        <taxon>Eurotiomycetes</taxon>
        <taxon>Eurotiomycetidae</taxon>
        <taxon>Eurotiales</taxon>
        <taxon>Aspergillaceae</taxon>
        <taxon>Penicillium</taxon>
    </lineage>
</organism>
<dbReference type="OrthoDB" id="4236860at2759"/>
<evidence type="ECO:0000256" key="3">
    <source>
        <dbReference type="ARBA" id="ARBA00023015"/>
    </source>
</evidence>
<dbReference type="Gene3D" id="4.10.240.10">
    <property type="entry name" value="Zn(2)-C6 fungal-type DNA-binding domain"/>
    <property type="match status" value="1"/>
</dbReference>
<proteinExistence type="predicted"/>
<feature type="compositionally biased region" description="Polar residues" evidence="7">
    <location>
        <begin position="69"/>
        <end position="109"/>
    </location>
</feature>
<dbReference type="InterPro" id="IPR051430">
    <property type="entry name" value="Fungal_TF_Env_Response"/>
</dbReference>
<feature type="region of interest" description="Disordered" evidence="7">
    <location>
        <begin position="1"/>
        <end position="22"/>
    </location>
</feature>
<evidence type="ECO:0000313" key="9">
    <source>
        <dbReference type="EMBL" id="KAJ5396739.1"/>
    </source>
</evidence>
<dbReference type="Pfam" id="PF04082">
    <property type="entry name" value="Fungal_trans"/>
    <property type="match status" value="1"/>
</dbReference>
<keyword evidence="10" id="KW-1185">Reference proteome</keyword>
<keyword evidence="3" id="KW-0805">Transcription regulation</keyword>
<dbReference type="GO" id="GO:0005634">
    <property type="term" value="C:nucleus"/>
    <property type="evidence" value="ECO:0007669"/>
    <property type="project" value="TreeGrafter"/>
</dbReference>
<dbReference type="InterPro" id="IPR036864">
    <property type="entry name" value="Zn2-C6_fun-type_DNA-bd_sf"/>
</dbReference>
<dbReference type="AlphaFoldDB" id="A0A9X0B9J6"/>
<dbReference type="EMBL" id="JAPZBU010000006">
    <property type="protein sequence ID" value="KAJ5396739.1"/>
    <property type="molecule type" value="Genomic_DNA"/>
</dbReference>
<dbReference type="GO" id="GO:0001228">
    <property type="term" value="F:DNA-binding transcription activator activity, RNA polymerase II-specific"/>
    <property type="evidence" value="ECO:0007669"/>
    <property type="project" value="TreeGrafter"/>
</dbReference>